<evidence type="ECO:0000256" key="3">
    <source>
        <dbReference type="ARBA" id="ARBA00023277"/>
    </source>
</evidence>
<dbReference type="RefSeq" id="XP_042920760.1">
    <property type="nucleotide sequence ID" value="XM_043066100.1"/>
</dbReference>
<dbReference type="FunCoup" id="A0A2K3DCP1">
    <property type="interactions" value="220"/>
</dbReference>
<dbReference type="GeneID" id="5720738"/>
<evidence type="ECO:0000256" key="2">
    <source>
        <dbReference type="ARBA" id="ARBA00022912"/>
    </source>
</evidence>
<protein>
    <submittedName>
        <fullName evidence="7">Uncharacterized protein</fullName>
    </submittedName>
</protein>
<feature type="domain" description="Tyrosine specific protein phosphatases" evidence="6">
    <location>
        <begin position="157"/>
        <end position="215"/>
    </location>
</feature>
<dbReference type="InterPro" id="IPR020422">
    <property type="entry name" value="TYR_PHOSPHATASE_DUAL_dom"/>
</dbReference>
<evidence type="ECO:0000256" key="1">
    <source>
        <dbReference type="ARBA" id="ARBA00022801"/>
    </source>
</evidence>
<dbReference type="InterPro" id="IPR052832">
    <property type="entry name" value="Starch-Glucan_Phosphatase"/>
</dbReference>
<keyword evidence="3" id="KW-0119">Carbohydrate metabolism</keyword>
<evidence type="ECO:0000313" key="7">
    <source>
        <dbReference type="EMBL" id="PNW78298.1"/>
    </source>
</evidence>
<dbReference type="AlphaFoldDB" id="A0A2K3DCP1"/>
<dbReference type="OrthoDB" id="273181at2759"/>
<dbReference type="GO" id="GO:0005983">
    <property type="term" value="P:starch catabolic process"/>
    <property type="evidence" value="ECO:0000318"/>
    <property type="project" value="GO_Central"/>
</dbReference>
<dbReference type="Gene3D" id="3.90.190.10">
    <property type="entry name" value="Protein tyrosine phosphatase superfamily"/>
    <property type="match status" value="1"/>
</dbReference>
<keyword evidence="8" id="KW-1185">Reference proteome</keyword>
<dbReference type="GO" id="GO:0009507">
    <property type="term" value="C:chloroplast"/>
    <property type="evidence" value="ECO:0000318"/>
    <property type="project" value="GO_Central"/>
</dbReference>
<accession>A0A2K3DCP1</accession>
<name>A0A2K3DCP1_CHLRE</name>
<dbReference type="InParanoid" id="A0A2K3DCP1"/>
<dbReference type="PANTHER" id="PTHR46642">
    <property type="entry name" value="DUAL SPECIFICITY PHOSPHATASE, SUBGROUP, CATALYTIC DOMAIN"/>
    <property type="match status" value="1"/>
</dbReference>
<dbReference type="ExpressionAtlas" id="A0A2K3DCP1">
    <property type="expression patterns" value="baseline and differential"/>
</dbReference>
<dbReference type="EMBL" id="CM008970">
    <property type="protein sequence ID" value="PNW78298.1"/>
    <property type="molecule type" value="Genomic_DNA"/>
</dbReference>
<dbReference type="PROSITE" id="PS50054">
    <property type="entry name" value="TYR_PHOSPHATASE_DUAL"/>
    <property type="match status" value="1"/>
</dbReference>
<feature type="region of interest" description="Disordered" evidence="4">
    <location>
        <begin position="237"/>
        <end position="266"/>
    </location>
</feature>
<reference evidence="7 8" key="1">
    <citation type="journal article" date="2007" name="Science">
        <title>The Chlamydomonas genome reveals the evolution of key animal and plant functions.</title>
        <authorList>
            <person name="Merchant S.S."/>
            <person name="Prochnik S.E."/>
            <person name="Vallon O."/>
            <person name="Harris E.H."/>
            <person name="Karpowicz S.J."/>
            <person name="Witman G.B."/>
            <person name="Terry A."/>
            <person name="Salamov A."/>
            <person name="Fritz-Laylin L.K."/>
            <person name="Marechal-Drouard L."/>
            <person name="Marshall W.F."/>
            <person name="Qu L.H."/>
            <person name="Nelson D.R."/>
            <person name="Sanderfoot A.A."/>
            <person name="Spalding M.H."/>
            <person name="Kapitonov V.V."/>
            <person name="Ren Q."/>
            <person name="Ferris P."/>
            <person name="Lindquist E."/>
            <person name="Shapiro H."/>
            <person name="Lucas S.M."/>
            <person name="Grimwood J."/>
            <person name="Schmutz J."/>
            <person name="Cardol P."/>
            <person name="Cerutti H."/>
            <person name="Chanfreau G."/>
            <person name="Chen C.L."/>
            <person name="Cognat V."/>
            <person name="Croft M.T."/>
            <person name="Dent R."/>
            <person name="Dutcher S."/>
            <person name="Fernandez E."/>
            <person name="Fukuzawa H."/>
            <person name="Gonzalez-Ballester D."/>
            <person name="Gonzalez-Halphen D."/>
            <person name="Hallmann A."/>
            <person name="Hanikenne M."/>
            <person name="Hippler M."/>
            <person name="Inwood W."/>
            <person name="Jabbari K."/>
            <person name="Kalanon M."/>
            <person name="Kuras R."/>
            <person name="Lefebvre P.A."/>
            <person name="Lemaire S.D."/>
            <person name="Lobanov A.V."/>
            <person name="Lohr M."/>
            <person name="Manuell A."/>
            <person name="Meier I."/>
            <person name="Mets L."/>
            <person name="Mittag M."/>
            <person name="Mittelmeier T."/>
            <person name="Moroney J.V."/>
            <person name="Moseley J."/>
            <person name="Napoli C."/>
            <person name="Nedelcu A.M."/>
            <person name="Niyogi K."/>
            <person name="Novoselov S.V."/>
            <person name="Paulsen I.T."/>
            <person name="Pazour G."/>
            <person name="Purton S."/>
            <person name="Ral J.P."/>
            <person name="Riano-Pachon D.M."/>
            <person name="Riekhof W."/>
            <person name="Rymarquis L."/>
            <person name="Schroda M."/>
            <person name="Stern D."/>
            <person name="Umen J."/>
            <person name="Willows R."/>
            <person name="Wilson N."/>
            <person name="Zimmer S.L."/>
            <person name="Allmer J."/>
            <person name="Balk J."/>
            <person name="Bisova K."/>
            <person name="Chen C.J."/>
            <person name="Elias M."/>
            <person name="Gendler K."/>
            <person name="Hauser C."/>
            <person name="Lamb M.R."/>
            <person name="Ledford H."/>
            <person name="Long J.C."/>
            <person name="Minagawa J."/>
            <person name="Page M.D."/>
            <person name="Pan J."/>
            <person name="Pootakham W."/>
            <person name="Roje S."/>
            <person name="Rose A."/>
            <person name="Stahlberg E."/>
            <person name="Terauchi A.M."/>
            <person name="Yang P."/>
            <person name="Ball S."/>
            <person name="Bowler C."/>
            <person name="Dieckmann C.L."/>
            <person name="Gladyshev V.N."/>
            <person name="Green P."/>
            <person name="Jorgensen R."/>
            <person name="Mayfield S."/>
            <person name="Mueller-Roeber B."/>
            <person name="Rajamani S."/>
            <person name="Sayre R.T."/>
            <person name="Brokstein P."/>
            <person name="Dubchak I."/>
            <person name="Goodstein D."/>
            <person name="Hornick L."/>
            <person name="Huang Y.W."/>
            <person name="Jhaveri J."/>
            <person name="Luo Y."/>
            <person name="Martinez D."/>
            <person name="Ngau W.C."/>
            <person name="Otillar B."/>
            <person name="Poliakov A."/>
            <person name="Porter A."/>
            <person name="Szajkowski L."/>
            <person name="Werner G."/>
            <person name="Zhou K."/>
            <person name="Grigoriev I.V."/>
            <person name="Rokhsar D.S."/>
            <person name="Grossman A.R."/>
        </authorList>
    </citation>
    <scope>NUCLEOTIDE SEQUENCE [LARGE SCALE GENOMIC DNA]</scope>
    <source>
        <strain evidence="8">CC-503</strain>
    </source>
</reference>
<dbReference type="Gramene" id="PNW78298">
    <property type="protein sequence ID" value="PNW78298"/>
    <property type="gene ID" value="CHLRE_09g403050v5"/>
</dbReference>
<dbReference type="GO" id="GO:2001070">
    <property type="term" value="F:starch binding"/>
    <property type="evidence" value="ECO:0000318"/>
    <property type="project" value="GO_Central"/>
</dbReference>
<evidence type="ECO:0000259" key="5">
    <source>
        <dbReference type="PROSITE" id="PS50054"/>
    </source>
</evidence>
<dbReference type="OMA" id="FVSKRPC"/>
<dbReference type="SMART" id="SM00195">
    <property type="entry name" value="DSPc"/>
    <property type="match status" value="1"/>
</dbReference>
<evidence type="ECO:0000256" key="4">
    <source>
        <dbReference type="SAM" id="MobiDB-lite"/>
    </source>
</evidence>
<dbReference type="STRING" id="3055.A0A2K3DCP1"/>
<evidence type="ECO:0000259" key="6">
    <source>
        <dbReference type="PROSITE" id="PS50056"/>
    </source>
</evidence>
<organism evidence="7 8">
    <name type="scientific">Chlamydomonas reinhardtii</name>
    <name type="common">Chlamydomonas smithii</name>
    <dbReference type="NCBI Taxonomy" id="3055"/>
    <lineage>
        <taxon>Eukaryota</taxon>
        <taxon>Viridiplantae</taxon>
        <taxon>Chlorophyta</taxon>
        <taxon>core chlorophytes</taxon>
        <taxon>Chlorophyceae</taxon>
        <taxon>CS clade</taxon>
        <taxon>Chlamydomonadales</taxon>
        <taxon>Chlamydomonadaceae</taxon>
        <taxon>Chlamydomonas</taxon>
    </lineage>
</organism>
<dbReference type="KEGG" id="cre:CHLRE_09g403050v5"/>
<feature type="domain" description="Tyrosine-protein phosphatase" evidence="5">
    <location>
        <begin position="80"/>
        <end position="236"/>
    </location>
</feature>
<dbReference type="SUPFAM" id="SSF52799">
    <property type="entry name" value="(Phosphotyrosine protein) phosphatases II"/>
    <property type="match status" value="1"/>
</dbReference>
<gene>
    <name evidence="7" type="ORF">CHLRE_09g403050v5</name>
</gene>
<evidence type="ECO:0000313" key="8">
    <source>
        <dbReference type="Proteomes" id="UP000006906"/>
    </source>
</evidence>
<dbReference type="Proteomes" id="UP000006906">
    <property type="component" value="Chromosome 9"/>
</dbReference>
<dbReference type="InterPro" id="IPR000387">
    <property type="entry name" value="Tyr_Pase_dom"/>
</dbReference>
<dbReference type="Pfam" id="PF00782">
    <property type="entry name" value="DSPc"/>
    <property type="match status" value="1"/>
</dbReference>
<dbReference type="InterPro" id="IPR000340">
    <property type="entry name" value="Dual-sp_phosphatase_cat-dom"/>
</dbReference>
<keyword evidence="2" id="KW-0904">Protein phosphatase</keyword>
<dbReference type="InterPro" id="IPR029021">
    <property type="entry name" value="Prot-tyrosine_phosphatase-like"/>
</dbReference>
<dbReference type="CDD" id="cd14526">
    <property type="entry name" value="DSP_laforin-like"/>
    <property type="match status" value="1"/>
</dbReference>
<dbReference type="InterPro" id="IPR045204">
    <property type="entry name" value="DSP_laforin-like"/>
</dbReference>
<dbReference type="GO" id="GO:0019203">
    <property type="term" value="F:carbohydrate phosphatase activity"/>
    <property type="evidence" value="ECO:0000318"/>
    <property type="project" value="GO_Central"/>
</dbReference>
<keyword evidence="1" id="KW-0378">Hydrolase</keyword>
<dbReference type="GO" id="GO:0004721">
    <property type="term" value="F:phosphoprotein phosphatase activity"/>
    <property type="evidence" value="ECO:0007669"/>
    <property type="project" value="UniProtKB-KW"/>
</dbReference>
<sequence>MQAHLQSRPVALQQRARPAAQFPSHAGALGRSRRRQAVVVSARHKVDQNAKDDAYNRNMQREMGWSHLNPYEYHWDRGLYYHEIIPNLICGTQPRNAGEVDTLADNEGITHILNLQEDKDMHYWGVKIEDIRRACAKHSINHMRRPAKDFDKGSLRKAIPGAVHTLAGAMAGGGRVYVHCTAGLGRAPGVCIAYLYWFTDMQLDEAYSHLTTIRPCGPKRDAIRGATYDVLVGSGVPHNAHNSNGHHGHHGGHGGHGGPQVAHAPPLPFESLPEQAYATLSEDDRFALQYRVLKGLC</sequence>
<proteinExistence type="predicted"/>
<feature type="compositionally biased region" description="Basic residues" evidence="4">
    <location>
        <begin position="244"/>
        <end position="253"/>
    </location>
</feature>
<feature type="region of interest" description="Disordered" evidence="4">
    <location>
        <begin position="1"/>
        <end position="33"/>
    </location>
</feature>
<dbReference type="PROSITE" id="PS50056">
    <property type="entry name" value="TYR_PHOSPHATASE_2"/>
    <property type="match status" value="1"/>
</dbReference>
<dbReference type="PANTHER" id="PTHR46642:SF2">
    <property type="entry name" value="PHOSPHOGLUCAN PHOSPHATASE LSF2, CHLOROPLASTIC"/>
    <property type="match status" value="1"/>
</dbReference>